<reference evidence="1" key="1">
    <citation type="submission" date="2023-04" db="EMBL/GenBank/DDBJ databases">
        <title>Aspergillus oryzae NBRC 4228.</title>
        <authorList>
            <person name="Ichikawa N."/>
            <person name="Sato H."/>
            <person name="Tonouchi N."/>
        </authorList>
    </citation>
    <scope>NUCLEOTIDE SEQUENCE</scope>
    <source>
        <strain evidence="1">NBRC 4228</strain>
    </source>
</reference>
<accession>A0AAN4YFD3</accession>
<name>A0AAN4YFD3_ASPOZ</name>
<organism evidence="1 2">
    <name type="scientific">Aspergillus oryzae</name>
    <name type="common">Yellow koji mold</name>
    <dbReference type="NCBI Taxonomy" id="5062"/>
    <lineage>
        <taxon>Eukaryota</taxon>
        <taxon>Fungi</taxon>
        <taxon>Dikarya</taxon>
        <taxon>Ascomycota</taxon>
        <taxon>Pezizomycotina</taxon>
        <taxon>Eurotiomycetes</taxon>
        <taxon>Eurotiomycetidae</taxon>
        <taxon>Eurotiales</taxon>
        <taxon>Aspergillaceae</taxon>
        <taxon>Aspergillus</taxon>
        <taxon>Aspergillus subgen. Circumdati</taxon>
    </lineage>
</organism>
<dbReference type="Proteomes" id="UP001165205">
    <property type="component" value="Unassembled WGS sequence"/>
</dbReference>
<dbReference type="AlphaFoldDB" id="A0AAN4YFD3"/>
<protein>
    <submittedName>
        <fullName evidence="1">Unnamed protein product</fullName>
    </submittedName>
</protein>
<gene>
    <name evidence="1" type="ORF">Aory04_000236400</name>
</gene>
<dbReference type="EMBL" id="BSYA01000017">
    <property type="protein sequence ID" value="GMG25297.1"/>
    <property type="molecule type" value="Genomic_DNA"/>
</dbReference>
<sequence length="127" mass="14332">MTWNQFLMETLNIILGRLAKTTSIQNGNTGVLGQEVYVVGFYGRFIHVVCGLFPADSIVRVHSQGCSKDEAFELRFTRGYDLYSKKDWLEATRVLTRLYRYFLSGNAKAGALQAYLQRAANTKNNGP</sequence>
<evidence type="ECO:0000313" key="2">
    <source>
        <dbReference type="Proteomes" id="UP001165205"/>
    </source>
</evidence>
<evidence type="ECO:0000313" key="1">
    <source>
        <dbReference type="EMBL" id="GMG25297.1"/>
    </source>
</evidence>
<comment type="caution">
    <text evidence="1">The sequence shown here is derived from an EMBL/GenBank/DDBJ whole genome shotgun (WGS) entry which is preliminary data.</text>
</comment>
<proteinExistence type="predicted"/>